<accession>A0A7R7IFM3</accession>
<sequence length="221" mass="24970">MNHRQKKVLRYILIPILTLIVTSGILYIGGKPIHSIVLADIKYTIVKGSPTYHYSEDMVSQSDTSDGNLEQGEVKIPDIGIQYAELISDRFDSAIPIYYGDSEKELQKGVGQYIGSYLPGEGKGILIGGHDTTFFESLDQLQANDKISIRTSYGEYTYQVKKAEIHKADDYNAYDLEADTEQLILYTCYPIGKIITNRQERYYVYCDKIDGPTIVKEPTND</sequence>
<feature type="active site" description="Acyl-thioester intermediate" evidence="2">
    <location>
        <position position="188"/>
    </location>
</feature>
<evidence type="ECO:0000256" key="1">
    <source>
        <dbReference type="ARBA" id="ARBA00022801"/>
    </source>
</evidence>
<proteinExistence type="predicted"/>
<evidence type="ECO:0000313" key="4">
    <source>
        <dbReference type="EMBL" id="BCN32288.1"/>
    </source>
</evidence>
<dbReference type="EMBL" id="AP024169">
    <property type="protein sequence ID" value="BCN32288.1"/>
    <property type="molecule type" value="Genomic_DNA"/>
</dbReference>
<reference evidence="4 5" key="1">
    <citation type="submission" date="2020-11" db="EMBL/GenBank/DDBJ databases">
        <title>Draft genome sequencing of a Lachnospiraceae strain isolated from anoxic soil subjected to BSD treatment.</title>
        <authorList>
            <person name="Uek A."/>
            <person name="Tonouchi A."/>
        </authorList>
    </citation>
    <scope>NUCLEOTIDE SEQUENCE [LARGE SCALE GENOMIC DNA]</scope>
    <source>
        <strain evidence="4 5">TB5</strain>
    </source>
</reference>
<keyword evidence="3" id="KW-1133">Transmembrane helix</keyword>
<evidence type="ECO:0008006" key="6">
    <source>
        <dbReference type="Google" id="ProtNLM"/>
    </source>
</evidence>
<dbReference type="Pfam" id="PF04203">
    <property type="entry name" value="Sortase"/>
    <property type="match status" value="1"/>
</dbReference>
<dbReference type="Proteomes" id="UP000595897">
    <property type="component" value="Chromosome"/>
</dbReference>
<feature type="active site" description="Proton donor/acceptor" evidence="2">
    <location>
        <position position="130"/>
    </location>
</feature>
<dbReference type="NCBIfam" id="TIGR01076">
    <property type="entry name" value="sortase_fam"/>
    <property type="match status" value="1"/>
</dbReference>
<dbReference type="KEGG" id="ahb:bsdtb5_35830"/>
<dbReference type="AlphaFoldDB" id="A0A7R7IFM3"/>
<keyword evidence="3" id="KW-0812">Transmembrane</keyword>
<evidence type="ECO:0000256" key="3">
    <source>
        <dbReference type="SAM" id="Phobius"/>
    </source>
</evidence>
<dbReference type="CDD" id="cd05828">
    <property type="entry name" value="Sortase_D_1"/>
    <property type="match status" value="1"/>
</dbReference>
<dbReference type="Gene3D" id="2.40.260.10">
    <property type="entry name" value="Sortase"/>
    <property type="match status" value="1"/>
</dbReference>
<organism evidence="4 5">
    <name type="scientific">Anaeromicropila herbilytica</name>
    <dbReference type="NCBI Taxonomy" id="2785025"/>
    <lineage>
        <taxon>Bacteria</taxon>
        <taxon>Bacillati</taxon>
        <taxon>Bacillota</taxon>
        <taxon>Clostridia</taxon>
        <taxon>Lachnospirales</taxon>
        <taxon>Lachnospiraceae</taxon>
        <taxon>Anaeromicropila</taxon>
    </lineage>
</organism>
<dbReference type="InterPro" id="IPR023365">
    <property type="entry name" value="Sortase_dom-sf"/>
</dbReference>
<feature type="transmembrane region" description="Helical" evidence="3">
    <location>
        <begin position="12"/>
        <end position="30"/>
    </location>
</feature>
<gene>
    <name evidence="4" type="ORF">bsdtb5_35830</name>
</gene>
<protein>
    <recommendedName>
        <fullName evidence="6">Class D sortase</fullName>
    </recommendedName>
</protein>
<keyword evidence="1" id="KW-0378">Hydrolase</keyword>
<dbReference type="GO" id="GO:0016787">
    <property type="term" value="F:hydrolase activity"/>
    <property type="evidence" value="ECO:0007669"/>
    <property type="project" value="UniProtKB-KW"/>
</dbReference>
<evidence type="ECO:0000256" key="2">
    <source>
        <dbReference type="PIRSR" id="PIRSR605754-1"/>
    </source>
</evidence>
<dbReference type="InterPro" id="IPR041999">
    <property type="entry name" value="Sortase_D_1"/>
</dbReference>
<dbReference type="InterPro" id="IPR005754">
    <property type="entry name" value="Sortase"/>
</dbReference>
<keyword evidence="5" id="KW-1185">Reference proteome</keyword>
<evidence type="ECO:0000313" key="5">
    <source>
        <dbReference type="Proteomes" id="UP000595897"/>
    </source>
</evidence>
<name>A0A7R7IFM3_9FIRM</name>
<dbReference type="SUPFAM" id="SSF63817">
    <property type="entry name" value="Sortase"/>
    <property type="match status" value="1"/>
</dbReference>
<keyword evidence="3" id="KW-0472">Membrane</keyword>